<dbReference type="OrthoDB" id="9768851at2"/>
<dbReference type="PANTHER" id="PTHR42686">
    <property type="entry name" value="GH17980P-RELATED"/>
    <property type="match status" value="1"/>
</dbReference>
<reference evidence="2 3" key="1">
    <citation type="submission" date="2017-11" db="EMBL/GenBank/DDBJ databases">
        <title>Genomic Encyclopedia of Archaeal and Bacterial Type Strains, Phase II (KMG-II): From Individual Species to Whole Genera.</title>
        <authorList>
            <person name="Goeker M."/>
        </authorList>
    </citation>
    <scope>NUCLEOTIDE SEQUENCE [LARGE SCALE GENOMIC DNA]</scope>
    <source>
        <strain evidence="2 3">DSM 27393</strain>
    </source>
</reference>
<organism evidence="2 3">
    <name type="scientific">Diaminobutyricimonas aerilata</name>
    <dbReference type="NCBI Taxonomy" id="1162967"/>
    <lineage>
        <taxon>Bacteria</taxon>
        <taxon>Bacillati</taxon>
        <taxon>Actinomycetota</taxon>
        <taxon>Actinomycetes</taxon>
        <taxon>Micrococcales</taxon>
        <taxon>Microbacteriaceae</taxon>
        <taxon>Diaminobutyricimonas</taxon>
    </lineage>
</organism>
<feature type="domain" description="NADP-dependent oxidoreductase" evidence="1">
    <location>
        <begin position="7"/>
        <end position="284"/>
    </location>
</feature>
<evidence type="ECO:0000313" key="2">
    <source>
        <dbReference type="EMBL" id="PJJ70736.1"/>
    </source>
</evidence>
<keyword evidence="3" id="KW-1185">Reference proteome</keyword>
<accession>A0A2M9CFM2</accession>
<dbReference type="InterPro" id="IPR020471">
    <property type="entry name" value="AKR"/>
</dbReference>
<protein>
    <submittedName>
        <fullName evidence="2">D-threo-aldose 1-dehydrogenase</fullName>
    </submittedName>
</protein>
<dbReference type="GO" id="GO:0005829">
    <property type="term" value="C:cytosol"/>
    <property type="evidence" value="ECO:0007669"/>
    <property type="project" value="TreeGrafter"/>
</dbReference>
<evidence type="ECO:0000259" key="1">
    <source>
        <dbReference type="Pfam" id="PF00248"/>
    </source>
</evidence>
<proteinExistence type="predicted"/>
<name>A0A2M9CFM2_9MICO</name>
<dbReference type="AlphaFoldDB" id="A0A2M9CFM2"/>
<evidence type="ECO:0000313" key="3">
    <source>
        <dbReference type="Proteomes" id="UP000228758"/>
    </source>
</evidence>
<gene>
    <name evidence="2" type="ORF">CLV46_0262</name>
</gene>
<dbReference type="RefSeq" id="WP_100363126.1">
    <property type="nucleotide sequence ID" value="NZ_PGFF01000001.1"/>
</dbReference>
<dbReference type="EMBL" id="PGFF01000001">
    <property type="protein sequence ID" value="PJJ70736.1"/>
    <property type="molecule type" value="Genomic_DNA"/>
</dbReference>
<dbReference type="InterPro" id="IPR036812">
    <property type="entry name" value="NAD(P)_OxRdtase_dom_sf"/>
</dbReference>
<dbReference type="Gene3D" id="3.20.20.100">
    <property type="entry name" value="NADP-dependent oxidoreductase domain"/>
    <property type="match status" value="1"/>
</dbReference>
<dbReference type="SUPFAM" id="SSF51430">
    <property type="entry name" value="NAD(P)-linked oxidoreductase"/>
    <property type="match status" value="1"/>
</dbReference>
<sequence>MNLEPVTLGTSGLGKREGADAELADALVASDFAQIDTSNNYAEGESERLLGEAIARAGGLPAGKVVFSKADQDPGTGVFDGDRVKRSFEETTQRLGLDTLPLFHLHDPYAITVAEAMAPGGAVEALVQLREQGLVGAIGVAAGRRALVEEYVRTDAFDAVLTHNRYTLVDRSGLGIIEAATERGMTVFNAAPFGGGILAGSSSRGDTYGYQPASAELLEYIDRVHATCAEHGVPVAAAALHFSLREPRIHSTVVGIYSVKRVAGLRELLDTPIPDGFFAAIDALGTPPPTPND</sequence>
<comment type="caution">
    <text evidence="2">The sequence shown here is derived from an EMBL/GenBank/DDBJ whole genome shotgun (WGS) entry which is preliminary data.</text>
</comment>
<dbReference type="GO" id="GO:0016491">
    <property type="term" value="F:oxidoreductase activity"/>
    <property type="evidence" value="ECO:0007669"/>
    <property type="project" value="InterPro"/>
</dbReference>
<dbReference type="Proteomes" id="UP000228758">
    <property type="component" value="Unassembled WGS sequence"/>
</dbReference>
<dbReference type="InterPro" id="IPR023210">
    <property type="entry name" value="NADP_OxRdtase_dom"/>
</dbReference>
<dbReference type="PANTHER" id="PTHR42686:SF1">
    <property type="entry name" value="GH17980P-RELATED"/>
    <property type="match status" value="1"/>
</dbReference>
<dbReference type="Pfam" id="PF00248">
    <property type="entry name" value="Aldo_ket_red"/>
    <property type="match status" value="1"/>
</dbReference>